<feature type="compositionally biased region" description="Polar residues" evidence="2">
    <location>
        <begin position="373"/>
        <end position="382"/>
    </location>
</feature>
<feature type="compositionally biased region" description="Low complexity" evidence="2">
    <location>
        <begin position="721"/>
        <end position="735"/>
    </location>
</feature>
<feature type="region of interest" description="Disordered" evidence="2">
    <location>
        <begin position="480"/>
        <end position="567"/>
    </location>
</feature>
<feature type="compositionally biased region" description="Pro residues" evidence="2">
    <location>
        <begin position="520"/>
        <end position="559"/>
    </location>
</feature>
<feature type="compositionally biased region" description="Basic and acidic residues" evidence="2">
    <location>
        <begin position="384"/>
        <end position="395"/>
    </location>
</feature>
<evidence type="ECO:0000313" key="6">
    <source>
        <dbReference type="EMBL" id="KAK7603566.1"/>
    </source>
</evidence>
<feature type="region of interest" description="Disordered" evidence="2">
    <location>
        <begin position="668"/>
        <end position="806"/>
    </location>
</feature>
<feature type="domain" description="SURP motif" evidence="3">
    <location>
        <begin position="15"/>
        <end position="59"/>
    </location>
</feature>
<name>A0AAN9TSS5_9HEMI</name>
<keyword evidence="1" id="KW-0175">Coiled coil</keyword>
<feature type="coiled-coil region" evidence="1">
    <location>
        <begin position="334"/>
        <end position="361"/>
    </location>
</feature>
<protein>
    <recommendedName>
        <fullName evidence="8">Calcium homeostasis endoplasmic reticulum protein</fullName>
    </recommendedName>
</protein>
<feature type="compositionally biased region" description="Polar residues" evidence="2">
    <location>
        <begin position="759"/>
        <end position="779"/>
    </location>
</feature>
<dbReference type="Pfam" id="PF01585">
    <property type="entry name" value="G-patch"/>
    <property type="match status" value="1"/>
</dbReference>
<dbReference type="PROSITE" id="PS51391">
    <property type="entry name" value="CID"/>
    <property type="match status" value="1"/>
</dbReference>
<dbReference type="InterPro" id="IPR056721">
    <property type="entry name" value="DUF7819"/>
</dbReference>
<feature type="domain" description="G-patch" evidence="4">
    <location>
        <begin position="786"/>
        <end position="835"/>
    </location>
</feature>
<dbReference type="PANTHER" id="PTHR12323:SF0">
    <property type="entry name" value="CALCIUM HOMEOSTASIS ENDOPLASMIC RETICULUM PROTEIN"/>
    <property type="match status" value="1"/>
</dbReference>
<evidence type="ECO:0000313" key="7">
    <source>
        <dbReference type="Proteomes" id="UP001367676"/>
    </source>
</evidence>
<dbReference type="InterPro" id="IPR035967">
    <property type="entry name" value="SWAP/Surp_sf"/>
</dbReference>
<evidence type="ECO:0000259" key="5">
    <source>
        <dbReference type="PROSITE" id="PS51391"/>
    </source>
</evidence>
<evidence type="ECO:0000259" key="4">
    <source>
        <dbReference type="PROSITE" id="PS50174"/>
    </source>
</evidence>
<evidence type="ECO:0000256" key="1">
    <source>
        <dbReference type="SAM" id="Coils"/>
    </source>
</evidence>
<feature type="compositionally biased region" description="Polar residues" evidence="2">
    <location>
        <begin position="398"/>
        <end position="421"/>
    </location>
</feature>
<evidence type="ECO:0000259" key="3">
    <source>
        <dbReference type="PROSITE" id="PS50128"/>
    </source>
</evidence>
<dbReference type="Pfam" id="PF01805">
    <property type="entry name" value="Surp"/>
    <property type="match status" value="1"/>
</dbReference>
<dbReference type="InterPro" id="IPR000061">
    <property type="entry name" value="Surp"/>
</dbReference>
<accession>A0AAN9TSS5</accession>
<feature type="compositionally biased region" description="Basic and acidic residues" evidence="2">
    <location>
        <begin position="780"/>
        <end position="789"/>
    </location>
</feature>
<dbReference type="Pfam" id="PF04818">
    <property type="entry name" value="CID"/>
    <property type="match status" value="1"/>
</dbReference>
<dbReference type="SMART" id="SM00648">
    <property type="entry name" value="SWAP"/>
    <property type="match status" value="1"/>
</dbReference>
<feature type="region of interest" description="Disordered" evidence="2">
    <location>
        <begin position="363"/>
        <end position="454"/>
    </location>
</feature>
<feature type="compositionally biased region" description="Basic and acidic residues" evidence="2">
    <location>
        <begin position="672"/>
        <end position="685"/>
    </location>
</feature>
<dbReference type="PROSITE" id="PS50128">
    <property type="entry name" value="SURP"/>
    <property type="match status" value="1"/>
</dbReference>
<dbReference type="Pfam" id="PF25127">
    <property type="entry name" value="DUF7819"/>
    <property type="match status" value="1"/>
</dbReference>
<dbReference type="InterPro" id="IPR006569">
    <property type="entry name" value="CID_dom"/>
</dbReference>
<sequence length="865" mass="98208">MDFTNPPQDIELKNIIDKLAQFVARNGPEFEEMTKNKQKGNPKFDFLFGGEYYPYYRYKVNNEQAFMNAELNNSILNSTSPVPPSNLPTNPPWMNQNQNNLQAESLTAQQVALNDQIRESETNLSAQHEVMLQQQQIQIEETIAKAQENDLKKDAVDCGIDFGEFDNVLQPIIDTCTKDAISAGKSWIIQRATAPTPNSVIAHYLLRKVLDPNATFSRRLHIIYLLNDTLHHCLRKNAEELKKALEEVVVPMFCTTALNVTDEQLQKLQKLLNLWENKNHYFSKEIIDKLKNPSESLKEYKTKLLDDNAKIVEQITSTNKSTYQHYQSQHQAFVNHALQQIQNLEKQKQAFEQQKQQMAQSIPHPPIPVPMQSPMNNMQNDMPRQMESKVREIPQHMRTPTQQSPIPSLMQQHITPPTNYDSRPHANAHTPLTPTKSIRQEPGLPDRLPNLIQNHDPRLQNNQFRNQNSDSLEVNRFHQPVLPNTQEPPPPPPISSFKQDSSFNHVSSTFSDLPASEANLPPPASQHPFNQPPPGFPQPPLAFPPPDVALPDLSRPPPNFANNGTPSVQNIPPLMSLPPPDFIPDDLLPSLPYYDLPAGLMVPLVKLEDSKYKPLNPEDIRLPPPAPPSERLLAAVKAFYTPPGHDRPRDSEGWEKLGLYEYYRAKGIAKQQKLEDIQSGKRLESRSPSPILRPKSRSRSPPSNRKRYRSRSRSKSKGRGSRSPPRNRSSNNRRSSPTRRSNRDRGRDRSRSRSPSPSLYQDIQRSPTPPSFMNSSYGKTNDKLDESNKGHQLLKKMGWGGAGLGAKEQGIEAPINAGEIRDRTDQYKGVGINLSDPYENFRKSKGQAFITRMKERAEERLANTG</sequence>
<comment type="caution">
    <text evidence="6">The sequence shown here is derived from an EMBL/GenBank/DDBJ whole genome shotgun (WGS) entry which is preliminary data.</text>
</comment>
<organism evidence="6 7">
    <name type="scientific">Parthenolecanium corni</name>
    <dbReference type="NCBI Taxonomy" id="536013"/>
    <lineage>
        <taxon>Eukaryota</taxon>
        <taxon>Metazoa</taxon>
        <taxon>Ecdysozoa</taxon>
        <taxon>Arthropoda</taxon>
        <taxon>Hexapoda</taxon>
        <taxon>Insecta</taxon>
        <taxon>Pterygota</taxon>
        <taxon>Neoptera</taxon>
        <taxon>Paraneoptera</taxon>
        <taxon>Hemiptera</taxon>
        <taxon>Sternorrhyncha</taxon>
        <taxon>Coccoidea</taxon>
        <taxon>Coccidae</taxon>
        <taxon>Parthenolecanium</taxon>
    </lineage>
</organism>
<dbReference type="GO" id="GO:0006396">
    <property type="term" value="P:RNA processing"/>
    <property type="evidence" value="ECO:0007669"/>
    <property type="project" value="InterPro"/>
</dbReference>
<evidence type="ECO:0008006" key="8">
    <source>
        <dbReference type="Google" id="ProtNLM"/>
    </source>
</evidence>
<feature type="compositionally biased region" description="Polar residues" evidence="2">
    <location>
        <begin position="496"/>
        <end position="511"/>
    </location>
</feature>
<dbReference type="GO" id="GO:0006874">
    <property type="term" value="P:intracellular calcium ion homeostasis"/>
    <property type="evidence" value="ECO:0007669"/>
    <property type="project" value="TreeGrafter"/>
</dbReference>
<dbReference type="SUPFAM" id="SSF109905">
    <property type="entry name" value="Surp module (SWAP domain)"/>
    <property type="match status" value="1"/>
</dbReference>
<dbReference type="InterPro" id="IPR000467">
    <property type="entry name" value="G_patch_dom"/>
</dbReference>
<dbReference type="Proteomes" id="UP001367676">
    <property type="component" value="Unassembled WGS sequence"/>
</dbReference>
<dbReference type="PROSITE" id="PS50174">
    <property type="entry name" value="G_PATCH"/>
    <property type="match status" value="1"/>
</dbReference>
<dbReference type="Gene3D" id="1.25.40.90">
    <property type="match status" value="1"/>
</dbReference>
<feature type="compositionally biased region" description="Basic and acidic residues" evidence="2">
    <location>
        <begin position="741"/>
        <end position="751"/>
    </location>
</feature>
<dbReference type="SMART" id="SM00443">
    <property type="entry name" value="G_patch"/>
    <property type="match status" value="1"/>
</dbReference>
<gene>
    <name evidence="6" type="ORF">V9T40_003565</name>
</gene>
<feature type="compositionally biased region" description="Basic residues" evidence="2">
    <location>
        <begin position="694"/>
        <end position="720"/>
    </location>
</feature>
<keyword evidence="7" id="KW-1185">Reference proteome</keyword>
<dbReference type="GO" id="GO:0003723">
    <property type="term" value="F:RNA binding"/>
    <property type="evidence" value="ECO:0007669"/>
    <property type="project" value="InterPro"/>
</dbReference>
<dbReference type="InterPro" id="IPR008942">
    <property type="entry name" value="ENTH_VHS"/>
</dbReference>
<reference evidence="6 7" key="1">
    <citation type="submission" date="2024-03" db="EMBL/GenBank/DDBJ databases">
        <title>Adaptation during the transition from Ophiocordyceps entomopathogen to insect associate is accompanied by gene loss and intensified selection.</title>
        <authorList>
            <person name="Ward C.M."/>
            <person name="Onetto C.A."/>
            <person name="Borneman A.R."/>
        </authorList>
    </citation>
    <scope>NUCLEOTIDE SEQUENCE [LARGE SCALE GENOMIC DNA]</scope>
    <source>
        <strain evidence="6">AWRI1</strain>
        <tissue evidence="6">Single Adult Female</tissue>
    </source>
</reference>
<dbReference type="AlphaFoldDB" id="A0AAN9TSS5"/>
<dbReference type="PANTHER" id="PTHR12323">
    <property type="entry name" value="SR-RELATED CTD ASSOCIATED FACTOR 6"/>
    <property type="match status" value="1"/>
</dbReference>
<dbReference type="EMBL" id="JBBCAQ010000006">
    <property type="protein sequence ID" value="KAK7603566.1"/>
    <property type="molecule type" value="Genomic_DNA"/>
</dbReference>
<proteinExistence type="predicted"/>
<dbReference type="Gene3D" id="1.10.10.790">
    <property type="entry name" value="Surp module"/>
    <property type="match status" value="1"/>
</dbReference>
<dbReference type="SUPFAM" id="SSF48464">
    <property type="entry name" value="ENTH/VHS domain"/>
    <property type="match status" value="1"/>
</dbReference>
<feature type="domain" description="CID" evidence="5">
    <location>
        <begin position="157"/>
        <end position="298"/>
    </location>
</feature>
<dbReference type="GO" id="GO:0048471">
    <property type="term" value="C:perinuclear region of cytoplasm"/>
    <property type="evidence" value="ECO:0007669"/>
    <property type="project" value="TreeGrafter"/>
</dbReference>
<evidence type="ECO:0000256" key="2">
    <source>
        <dbReference type="SAM" id="MobiDB-lite"/>
    </source>
</evidence>